<evidence type="ECO:0000256" key="9">
    <source>
        <dbReference type="PIRSR" id="PIRSR006621-2"/>
    </source>
</evidence>
<comment type="function">
    <text evidence="7">Catalyzes the synthesis of 5,6-dihydrouridine (D), a modified base found in the D-loop of most tRNAs, via the reduction of the C5-C6 double bond in target uridines.</text>
</comment>
<name>A0A378I561_9GAMM</name>
<evidence type="ECO:0000256" key="8">
    <source>
        <dbReference type="PIRSR" id="PIRSR006621-1"/>
    </source>
</evidence>
<dbReference type="GO" id="GO:0017150">
    <property type="term" value="F:tRNA dihydrouridine synthase activity"/>
    <property type="evidence" value="ECO:0007669"/>
    <property type="project" value="InterPro"/>
</dbReference>
<dbReference type="PIRSF" id="PIRSF006621">
    <property type="entry name" value="Dus"/>
    <property type="match status" value="1"/>
</dbReference>
<reference evidence="11 13" key="1">
    <citation type="submission" date="2015-11" db="EMBL/GenBank/DDBJ databases">
        <title>Genomic analysis of 38 Legionella species identifies large and diverse effector repertoires.</title>
        <authorList>
            <person name="Burstein D."/>
            <person name="Amaro F."/>
            <person name="Zusman T."/>
            <person name="Lifshitz Z."/>
            <person name="Cohen O."/>
            <person name="Gilbert J.A."/>
            <person name="Pupko T."/>
            <person name="Shuman H.A."/>
            <person name="Segal G."/>
        </authorList>
    </citation>
    <scope>NUCLEOTIDE SEQUENCE [LARGE SCALE GENOMIC DNA]</scope>
    <source>
        <strain evidence="11 13">CDC#1407-AL-14</strain>
    </source>
</reference>
<protein>
    <recommendedName>
        <fullName evidence="7">tRNA-dihydrouridine synthase</fullName>
        <ecNumber evidence="7">1.3.1.-</ecNumber>
    </recommendedName>
</protein>
<feature type="binding site" evidence="9">
    <location>
        <begin position="236"/>
        <end position="237"/>
    </location>
    <ligand>
        <name>FMN</name>
        <dbReference type="ChEBI" id="CHEBI:58210"/>
    </ligand>
</feature>
<dbReference type="EC" id="1.3.1.-" evidence="7"/>
<dbReference type="Gene3D" id="3.20.20.70">
    <property type="entry name" value="Aldolase class I"/>
    <property type="match status" value="1"/>
</dbReference>
<dbReference type="RefSeq" id="WP_058523873.1">
    <property type="nucleotide sequence ID" value="NZ_CAAAHV010000015.1"/>
</dbReference>
<dbReference type="Proteomes" id="UP000054735">
    <property type="component" value="Unassembled WGS sequence"/>
</dbReference>
<evidence type="ECO:0000256" key="6">
    <source>
        <dbReference type="ARBA" id="ARBA00023002"/>
    </source>
</evidence>
<keyword evidence="9" id="KW-0547">Nucleotide-binding</keyword>
<feature type="binding site" evidence="9">
    <location>
        <position position="181"/>
    </location>
    <ligand>
        <name>FMN</name>
        <dbReference type="ChEBI" id="CHEBI:58210"/>
    </ligand>
</feature>
<dbReference type="PANTHER" id="PTHR45846:SF1">
    <property type="entry name" value="TRNA-DIHYDROURIDINE(47) SYNTHASE [NAD(P)(+)]-LIKE"/>
    <property type="match status" value="1"/>
</dbReference>
<keyword evidence="2 7" id="KW-0285">Flavoprotein</keyword>
<keyword evidence="3 7" id="KW-0288">FMN</keyword>
<dbReference type="CDD" id="cd02801">
    <property type="entry name" value="DUS_like_FMN"/>
    <property type="match status" value="1"/>
</dbReference>
<dbReference type="AlphaFoldDB" id="A0A378I561"/>
<reference evidence="12 14" key="2">
    <citation type="submission" date="2018-06" db="EMBL/GenBank/DDBJ databases">
        <authorList>
            <consortium name="Pathogen Informatics"/>
            <person name="Doyle S."/>
        </authorList>
    </citation>
    <scope>NUCLEOTIDE SEQUENCE [LARGE SCALE GENOMIC DNA]</scope>
    <source>
        <strain evidence="12 14">NCTC12437</strain>
    </source>
</reference>
<dbReference type="EMBL" id="UGNW01000001">
    <property type="protein sequence ID" value="STX30337.1"/>
    <property type="molecule type" value="Genomic_DNA"/>
</dbReference>
<dbReference type="InterPro" id="IPR018517">
    <property type="entry name" value="tRNA_hU_synthase_CS"/>
</dbReference>
<evidence type="ECO:0000313" key="12">
    <source>
        <dbReference type="EMBL" id="STX30337.1"/>
    </source>
</evidence>
<evidence type="ECO:0000256" key="3">
    <source>
        <dbReference type="ARBA" id="ARBA00022643"/>
    </source>
</evidence>
<dbReference type="Proteomes" id="UP000255066">
    <property type="component" value="Unassembled WGS sequence"/>
</dbReference>
<proteinExistence type="inferred from homology"/>
<feature type="binding site" evidence="9">
    <location>
        <position position="154"/>
    </location>
    <ligand>
        <name>FMN</name>
        <dbReference type="ChEBI" id="CHEBI:58210"/>
    </ligand>
</feature>
<dbReference type="SUPFAM" id="SSF51395">
    <property type="entry name" value="FMN-linked oxidoreductases"/>
    <property type="match status" value="1"/>
</dbReference>
<dbReference type="GO" id="GO:0050660">
    <property type="term" value="F:flavin adenine dinucleotide binding"/>
    <property type="evidence" value="ECO:0007669"/>
    <property type="project" value="InterPro"/>
</dbReference>
<accession>A0A378I561</accession>
<evidence type="ECO:0000256" key="7">
    <source>
        <dbReference type="PIRNR" id="PIRNR006621"/>
    </source>
</evidence>
<evidence type="ECO:0000256" key="1">
    <source>
        <dbReference type="ARBA" id="ARBA00001917"/>
    </source>
</evidence>
<evidence type="ECO:0000259" key="10">
    <source>
        <dbReference type="Pfam" id="PF01207"/>
    </source>
</evidence>
<dbReference type="EMBL" id="LNXT01000025">
    <property type="protein sequence ID" value="KTC70255.1"/>
    <property type="molecule type" value="Genomic_DNA"/>
</dbReference>
<keyword evidence="6 7" id="KW-0560">Oxidoreductase</keyword>
<comment type="cofactor">
    <cofactor evidence="1 7 9">
        <name>FMN</name>
        <dbReference type="ChEBI" id="CHEBI:58210"/>
    </cofactor>
</comment>
<dbReference type="PANTHER" id="PTHR45846">
    <property type="entry name" value="TRNA-DIHYDROURIDINE(47) SYNTHASE [NAD(P)(+)]-LIKE"/>
    <property type="match status" value="1"/>
</dbReference>
<comment type="similarity">
    <text evidence="7">Belongs to the dus family.</text>
</comment>
<gene>
    <name evidence="12" type="primary">dus</name>
    <name evidence="11" type="ORF">Lbir_1838</name>
    <name evidence="12" type="ORF">NCTC12437_00090</name>
</gene>
<dbReference type="InterPro" id="IPR001269">
    <property type="entry name" value="DUS_fam"/>
</dbReference>
<feature type="binding site" evidence="9">
    <location>
        <position position="85"/>
    </location>
    <ligand>
        <name>FMN</name>
        <dbReference type="ChEBI" id="CHEBI:58210"/>
    </ligand>
</feature>
<keyword evidence="13" id="KW-1185">Reference proteome</keyword>
<dbReference type="InterPro" id="IPR013785">
    <property type="entry name" value="Aldolase_TIM"/>
</dbReference>
<evidence type="ECO:0000256" key="5">
    <source>
        <dbReference type="ARBA" id="ARBA00022857"/>
    </source>
</evidence>
<evidence type="ECO:0000256" key="2">
    <source>
        <dbReference type="ARBA" id="ARBA00022630"/>
    </source>
</evidence>
<dbReference type="Pfam" id="PF01207">
    <property type="entry name" value="Dus"/>
    <property type="match status" value="1"/>
</dbReference>
<feature type="domain" description="DUS-like FMN-binding" evidence="10">
    <location>
        <begin position="29"/>
        <end position="300"/>
    </location>
</feature>
<evidence type="ECO:0000256" key="4">
    <source>
        <dbReference type="ARBA" id="ARBA00022694"/>
    </source>
</evidence>
<dbReference type="PROSITE" id="PS01136">
    <property type="entry name" value="UPF0034"/>
    <property type="match status" value="1"/>
</dbReference>
<dbReference type="STRING" id="28083.Lbir_1838"/>
<dbReference type="OrthoDB" id="9764501at2"/>
<organism evidence="12 14">
    <name type="scientific">Legionella birminghamensis</name>
    <dbReference type="NCBI Taxonomy" id="28083"/>
    <lineage>
        <taxon>Bacteria</taxon>
        <taxon>Pseudomonadati</taxon>
        <taxon>Pseudomonadota</taxon>
        <taxon>Gammaproteobacteria</taxon>
        <taxon>Legionellales</taxon>
        <taxon>Legionellaceae</taxon>
        <taxon>Legionella</taxon>
    </lineage>
</organism>
<evidence type="ECO:0000313" key="14">
    <source>
        <dbReference type="Proteomes" id="UP000255066"/>
    </source>
</evidence>
<keyword evidence="5" id="KW-0521">NADP</keyword>
<keyword evidence="4 7" id="KW-0819">tRNA processing</keyword>
<dbReference type="GO" id="GO:0003723">
    <property type="term" value="F:RNA binding"/>
    <property type="evidence" value="ECO:0007669"/>
    <property type="project" value="TreeGrafter"/>
</dbReference>
<feature type="active site" description="Proton donor" evidence="8">
    <location>
        <position position="115"/>
    </location>
</feature>
<evidence type="ECO:0000313" key="11">
    <source>
        <dbReference type="EMBL" id="KTC70255.1"/>
    </source>
</evidence>
<sequence length="329" mass="36637">MFTEIASREASPDSWSLGGLHFPHRLIQGPLAGFSCSPMRALFSRYLPPAYCVSEMISAHDVIHKHTGQNRYLHRSAEEGRLCYQLSGTDADLMAKAAQRLEVLGADLIDINCGCPKAKIRKRGAGSALLETPEQLISIVEKVRNAIQCPLTVKIRIQQTALDLALAQRLENTGIDALIVHGRRWQDDYDIASNWQAIRLIKQAINIPVIANGDICDQHSLSAALTATGCDAFMISRAGTGKPWLYQHLTEGSKSAISPEERIDLFMVHLRDISQLENEFQAVLQSKTLVRYYFRELPADVLRGYYGLDSLQGIELYLTKEIPGAYTEL</sequence>
<evidence type="ECO:0000313" key="13">
    <source>
        <dbReference type="Proteomes" id="UP000054735"/>
    </source>
</evidence>
<dbReference type="InterPro" id="IPR035587">
    <property type="entry name" value="DUS-like_FMN-bd"/>
</dbReference>